<keyword evidence="1" id="KW-0812">Transmembrane</keyword>
<evidence type="ECO:0000313" key="2">
    <source>
        <dbReference type="EMBL" id="MBO9199810.1"/>
    </source>
</evidence>
<reference evidence="2 3" key="1">
    <citation type="submission" date="2021-03" db="EMBL/GenBank/DDBJ databases">
        <title>Assistant Professor.</title>
        <authorList>
            <person name="Huq M.A."/>
        </authorList>
    </citation>
    <scope>NUCLEOTIDE SEQUENCE [LARGE SCALE GENOMIC DNA]</scope>
    <source>
        <strain evidence="2 3">MAH-29</strain>
    </source>
</reference>
<dbReference type="Proteomes" id="UP000677244">
    <property type="component" value="Unassembled WGS sequence"/>
</dbReference>
<evidence type="ECO:0008006" key="4">
    <source>
        <dbReference type="Google" id="ProtNLM"/>
    </source>
</evidence>
<dbReference type="RefSeq" id="WP_209137865.1">
    <property type="nucleotide sequence ID" value="NZ_JAGHKO010000001.1"/>
</dbReference>
<comment type="caution">
    <text evidence="2">The sequence shown here is derived from an EMBL/GenBank/DDBJ whole genome shotgun (WGS) entry which is preliminary data.</text>
</comment>
<organism evidence="2 3">
    <name type="scientific">Niastella soli</name>
    <dbReference type="NCBI Taxonomy" id="2821487"/>
    <lineage>
        <taxon>Bacteria</taxon>
        <taxon>Pseudomonadati</taxon>
        <taxon>Bacteroidota</taxon>
        <taxon>Chitinophagia</taxon>
        <taxon>Chitinophagales</taxon>
        <taxon>Chitinophagaceae</taxon>
        <taxon>Niastella</taxon>
    </lineage>
</organism>
<accession>A0ABS3YQT5</accession>
<evidence type="ECO:0000313" key="3">
    <source>
        <dbReference type="Proteomes" id="UP000677244"/>
    </source>
</evidence>
<keyword evidence="3" id="KW-1185">Reference proteome</keyword>
<keyword evidence="1" id="KW-1133">Transmembrane helix</keyword>
<dbReference type="EMBL" id="JAGHKO010000001">
    <property type="protein sequence ID" value="MBO9199810.1"/>
    <property type="molecule type" value="Genomic_DNA"/>
</dbReference>
<protein>
    <recommendedName>
        <fullName evidence="4">Dolichol phosphate-mannose biosynthesis regulatory protein</fullName>
    </recommendedName>
</protein>
<proteinExistence type="predicted"/>
<keyword evidence="1" id="KW-0472">Membrane</keyword>
<sequence length="88" mass="10062">MKGKLFTLEKPPFLTIASTSFSLTFKYFEDLRKALPGSEEYSHAFTLFIIFLVIGTLAIGLYLGFTVSEKNVARNMEKNKRPRARKPK</sequence>
<evidence type="ECO:0000256" key="1">
    <source>
        <dbReference type="SAM" id="Phobius"/>
    </source>
</evidence>
<feature type="transmembrane region" description="Helical" evidence="1">
    <location>
        <begin position="41"/>
        <end position="65"/>
    </location>
</feature>
<name>A0ABS3YQT5_9BACT</name>
<gene>
    <name evidence="2" type="ORF">J7I42_06015</name>
</gene>